<feature type="transmembrane region" description="Helical" evidence="6">
    <location>
        <begin position="12"/>
        <end position="35"/>
    </location>
</feature>
<feature type="transmembrane region" description="Helical" evidence="6">
    <location>
        <begin position="374"/>
        <end position="395"/>
    </location>
</feature>
<dbReference type="InterPro" id="IPR036259">
    <property type="entry name" value="MFS_trans_sf"/>
</dbReference>
<dbReference type="PROSITE" id="PS00216">
    <property type="entry name" value="SUGAR_TRANSPORT_1"/>
    <property type="match status" value="1"/>
</dbReference>
<feature type="transmembrane region" description="Helical" evidence="6">
    <location>
        <begin position="349"/>
        <end position="368"/>
    </location>
</feature>
<evidence type="ECO:0000256" key="1">
    <source>
        <dbReference type="ARBA" id="ARBA00004651"/>
    </source>
</evidence>
<reference evidence="8 9" key="1">
    <citation type="submission" date="2017-11" db="EMBL/GenBank/DDBJ databases">
        <title>Draft genome sequence of Rhizobiales bacterium SY3-13.</title>
        <authorList>
            <person name="Sun C."/>
        </authorList>
    </citation>
    <scope>NUCLEOTIDE SEQUENCE [LARGE SCALE GENOMIC DNA]</scope>
    <source>
        <strain evidence="8 9">SY3-13</strain>
    </source>
</reference>
<protein>
    <recommendedName>
        <fullName evidence="7">Major facilitator superfamily (MFS) profile domain-containing protein</fullName>
    </recommendedName>
</protein>
<dbReference type="Gene3D" id="1.20.1720.10">
    <property type="entry name" value="Multidrug resistance protein D"/>
    <property type="match status" value="1"/>
</dbReference>
<dbReference type="AlphaFoldDB" id="A0A2M9FVF6"/>
<evidence type="ECO:0000256" key="2">
    <source>
        <dbReference type="ARBA" id="ARBA00022475"/>
    </source>
</evidence>
<feature type="transmembrane region" description="Helical" evidence="6">
    <location>
        <begin position="104"/>
        <end position="125"/>
    </location>
</feature>
<evidence type="ECO:0000313" key="8">
    <source>
        <dbReference type="EMBL" id="PJK27426.1"/>
    </source>
</evidence>
<dbReference type="GO" id="GO:0005886">
    <property type="term" value="C:plasma membrane"/>
    <property type="evidence" value="ECO:0007669"/>
    <property type="project" value="UniProtKB-SubCell"/>
</dbReference>
<dbReference type="InterPro" id="IPR011701">
    <property type="entry name" value="MFS"/>
</dbReference>
<dbReference type="PANTHER" id="PTHR43124">
    <property type="entry name" value="PURINE EFFLUX PUMP PBUE"/>
    <property type="match status" value="1"/>
</dbReference>
<organism evidence="8 9">
    <name type="scientific">Minwuia thermotolerans</name>
    <dbReference type="NCBI Taxonomy" id="2056226"/>
    <lineage>
        <taxon>Bacteria</taxon>
        <taxon>Pseudomonadati</taxon>
        <taxon>Pseudomonadota</taxon>
        <taxon>Alphaproteobacteria</taxon>
        <taxon>Minwuiales</taxon>
        <taxon>Minwuiaceae</taxon>
        <taxon>Minwuia</taxon>
    </lineage>
</organism>
<keyword evidence="3 6" id="KW-0812">Transmembrane</keyword>
<dbReference type="InterPro" id="IPR050189">
    <property type="entry name" value="MFS_Efflux_Transporters"/>
</dbReference>
<name>A0A2M9FVF6_9PROT</name>
<dbReference type="Pfam" id="PF07690">
    <property type="entry name" value="MFS_1"/>
    <property type="match status" value="1"/>
</dbReference>
<feature type="transmembrane region" description="Helical" evidence="6">
    <location>
        <begin position="209"/>
        <end position="232"/>
    </location>
</feature>
<evidence type="ECO:0000259" key="7">
    <source>
        <dbReference type="PROSITE" id="PS50850"/>
    </source>
</evidence>
<dbReference type="Proteomes" id="UP000229498">
    <property type="component" value="Unassembled WGS sequence"/>
</dbReference>
<evidence type="ECO:0000256" key="4">
    <source>
        <dbReference type="ARBA" id="ARBA00022989"/>
    </source>
</evidence>
<evidence type="ECO:0000313" key="9">
    <source>
        <dbReference type="Proteomes" id="UP000229498"/>
    </source>
</evidence>
<feature type="transmembrane region" description="Helical" evidence="6">
    <location>
        <begin position="284"/>
        <end position="305"/>
    </location>
</feature>
<sequence>MTATGERAVTPRILPLLMLLFAVGDLSTSLLVPSLPGIAREFGTPDVTAQLAISGFAMAFGLCQLLMGPLSDAFGRRPVLIGGLVLFGAGSVLAALAPGIETLIAGRVVQGAGASAGYVLARAVVRDIATDDRQTARMMAPLFIANGSMMICGPLIGEALMPHGGWRAAILAGLLVAGIACVWVVSSFRETLQERMTTGLNPIRMARTYTGLFVHGRYFAYLITHCCAYGATYTFVANAPFIDLANGQAGPLGVGISVGVVMAGFLTGLMIARRLAASIGVPQGAHYFVIASIVPLLVQIALYQTGLLHQYAYLALEFLIVALVGGMAPFTAAGVVIEAPGRAGSGAALLGASQMLTAAGVIVVVGFLNDGTMLPLALMQAALLVAAVAGFRLTYGPIPKTA</sequence>
<feature type="transmembrane region" description="Helical" evidence="6">
    <location>
        <begin position="47"/>
        <end position="67"/>
    </location>
</feature>
<evidence type="ECO:0000256" key="3">
    <source>
        <dbReference type="ARBA" id="ARBA00022692"/>
    </source>
</evidence>
<keyword evidence="9" id="KW-1185">Reference proteome</keyword>
<dbReference type="InterPro" id="IPR020846">
    <property type="entry name" value="MFS_dom"/>
</dbReference>
<evidence type="ECO:0000256" key="6">
    <source>
        <dbReference type="SAM" id="Phobius"/>
    </source>
</evidence>
<dbReference type="InterPro" id="IPR005829">
    <property type="entry name" value="Sugar_transporter_CS"/>
</dbReference>
<feature type="transmembrane region" description="Helical" evidence="6">
    <location>
        <begin position="252"/>
        <end position="272"/>
    </location>
</feature>
<dbReference type="OrthoDB" id="9800416at2"/>
<feature type="domain" description="Major facilitator superfamily (MFS) profile" evidence="7">
    <location>
        <begin position="13"/>
        <end position="398"/>
    </location>
</feature>
<proteinExistence type="predicted"/>
<dbReference type="PROSITE" id="PS50850">
    <property type="entry name" value="MFS"/>
    <property type="match status" value="1"/>
</dbReference>
<feature type="transmembrane region" description="Helical" evidence="6">
    <location>
        <begin position="137"/>
        <end position="156"/>
    </location>
</feature>
<keyword evidence="4 6" id="KW-1133">Transmembrane helix</keyword>
<dbReference type="GO" id="GO:0022857">
    <property type="term" value="F:transmembrane transporter activity"/>
    <property type="evidence" value="ECO:0007669"/>
    <property type="project" value="InterPro"/>
</dbReference>
<feature type="transmembrane region" description="Helical" evidence="6">
    <location>
        <begin position="168"/>
        <end position="188"/>
    </location>
</feature>
<gene>
    <name evidence="8" type="ORF">CVT23_21100</name>
</gene>
<feature type="transmembrane region" description="Helical" evidence="6">
    <location>
        <begin position="79"/>
        <end position="98"/>
    </location>
</feature>
<keyword evidence="5 6" id="KW-0472">Membrane</keyword>
<comment type="subcellular location">
    <subcellularLocation>
        <location evidence="1">Cell membrane</location>
        <topology evidence="1">Multi-pass membrane protein</topology>
    </subcellularLocation>
</comment>
<evidence type="ECO:0000256" key="5">
    <source>
        <dbReference type="ARBA" id="ARBA00023136"/>
    </source>
</evidence>
<dbReference type="EMBL" id="PHIG01000063">
    <property type="protein sequence ID" value="PJK27426.1"/>
    <property type="molecule type" value="Genomic_DNA"/>
</dbReference>
<keyword evidence="2" id="KW-1003">Cell membrane</keyword>
<dbReference type="SUPFAM" id="SSF103473">
    <property type="entry name" value="MFS general substrate transporter"/>
    <property type="match status" value="1"/>
</dbReference>
<comment type="caution">
    <text evidence="8">The sequence shown here is derived from an EMBL/GenBank/DDBJ whole genome shotgun (WGS) entry which is preliminary data.</text>
</comment>
<accession>A0A2M9FVF6</accession>
<dbReference type="PANTHER" id="PTHR43124:SF3">
    <property type="entry name" value="CHLORAMPHENICOL EFFLUX PUMP RV0191"/>
    <property type="match status" value="1"/>
</dbReference>
<dbReference type="RefSeq" id="WP_109795139.1">
    <property type="nucleotide sequence ID" value="NZ_PHIG01000063.1"/>
</dbReference>
<feature type="transmembrane region" description="Helical" evidence="6">
    <location>
        <begin position="311"/>
        <end position="337"/>
    </location>
</feature>